<dbReference type="Gene3D" id="3.40.50.300">
    <property type="entry name" value="P-loop containing nucleotide triphosphate hydrolases"/>
    <property type="match status" value="1"/>
</dbReference>
<feature type="transmembrane region" description="Helical" evidence="8">
    <location>
        <begin position="704"/>
        <end position="732"/>
    </location>
</feature>
<dbReference type="InterPro" id="IPR003439">
    <property type="entry name" value="ABC_transporter-like_ATP-bd"/>
</dbReference>
<evidence type="ECO:0000256" key="7">
    <source>
        <dbReference type="SAM" id="MobiDB-lite"/>
    </source>
</evidence>
<protein>
    <submittedName>
        <fullName evidence="11">NHLM bacteriocin system ABC transporter ATP-binding protein</fullName>
    </submittedName>
</protein>
<keyword evidence="5 8" id="KW-1133">Transmembrane helix</keyword>
<evidence type="ECO:0000256" key="1">
    <source>
        <dbReference type="ARBA" id="ARBA00004651"/>
    </source>
</evidence>
<keyword evidence="2 8" id="KW-0812">Transmembrane</keyword>
<dbReference type="PANTHER" id="PTHR24221:SF654">
    <property type="entry name" value="ATP-BINDING CASSETTE SUB-FAMILY B MEMBER 6"/>
    <property type="match status" value="1"/>
</dbReference>
<dbReference type="PROSITE" id="PS50893">
    <property type="entry name" value="ABC_TRANSPORTER_2"/>
    <property type="match status" value="1"/>
</dbReference>
<dbReference type="RefSeq" id="WP_209970752.1">
    <property type="nucleotide sequence ID" value="NZ_JAGGLB010000003.1"/>
</dbReference>
<evidence type="ECO:0000256" key="8">
    <source>
        <dbReference type="SAM" id="Phobius"/>
    </source>
</evidence>
<dbReference type="Pfam" id="PF00664">
    <property type="entry name" value="ABC_membrane"/>
    <property type="match status" value="1"/>
</dbReference>
<evidence type="ECO:0000259" key="10">
    <source>
        <dbReference type="PROSITE" id="PS50929"/>
    </source>
</evidence>
<dbReference type="InterPro" id="IPR027417">
    <property type="entry name" value="P-loop_NTPase"/>
</dbReference>
<dbReference type="PANTHER" id="PTHR24221">
    <property type="entry name" value="ATP-BINDING CASSETTE SUB-FAMILY B"/>
    <property type="match status" value="1"/>
</dbReference>
<dbReference type="InterPro" id="IPR003593">
    <property type="entry name" value="AAA+_ATPase"/>
</dbReference>
<gene>
    <name evidence="11" type="ORF">J2Z66_001587</name>
</gene>
<feature type="domain" description="ABC transmembrane type-1" evidence="10">
    <location>
        <begin position="451"/>
        <end position="730"/>
    </location>
</feature>
<organism evidence="11 12">
    <name type="scientific">Paenibacillus eucommiae</name>
    <dbReference type="NCBI Taxonomy" id="1355755"/>
    <lineage>
        <taxon>Bacteria</taxon>
        <taxon>Bacillati</taxon>
        <taxon>Bacillota</taxon>
        <taxon>Bacilli</taxon>
        <taxon>Bacillales</taxon>
        <taxon>Paenibacillaceae</taxon>
        <taxon>Paenibacillus</taxon>
    </lineage>
</organism>
<feature type="region of interest" description="Disordered" evidence="7">
    <location>
        <begin position="1"/>
        <end position="27"/>
    </location>
</feature>
<sequence>MKPKDLNESNENNESNELDQNEERKESDEFYKQSIESLFLENGTPVVIQGNNPLLIMNEHYIWYVQSGHVDLFAVTIKEEESTDKRRYLFSAETGRILFGFRPVEAEVRNGLLVTGSEDTKLLRLELGRLQEAAAFSEFNSVIAEEIDQWIQLWSAALRTKNPPADFLSIEHSDEITVPKDKVLRSMDTLWVSQQSGVLQWMEDHPIHFEGVTPIIPLTSLSWLSVQEESRISACKTTAWMAQDRQWDGLSGFHSIVSARLKHMLMKEELTDRDQLRKRTESDHLLMNRALSRLVEVTAGIKNRIIKPAFSADPLYMACRIAGESSGIDIKPSLKRDRAVRASNPLHDIAQASNVRSRQVVLKGNWWKEDSGPLVAFMEEDGRPVALIPQTHASYKLIDPASGMERTITPEIAQMLNPMAHMFYRSLPAHPLKVMDILRFGAHKTIKRDLVVMLLMGIAAGILGMFMPIANGILFDTVIPESNRYTLLQMTFILLTVTASTMLFQLTRSMAMLRIEGRMDGSIQAAVWDRLLNLPVSFFRDFTAGDLALRANSINSIRKMMSGVVITSIFSGIFSSFNFILLFHYDVTLALIAGGLVLISMVVTSTIGIMQVRYERELLHVQGKISGMVLQLLNGISKFRMAAAENRAFFLWANWFAKQKELSFKSHMLSNWLSVFQSFFPIVTSMILFYFVASRSEALSAGQFIAFFSAFTAFLTAMMAMSSAIVSIINIVPLFERAKPILETVPEIHEQLEDPGDLSGAIEVKHLHFRYHQDQPMVIKDISLQIRSGEFVAFIGASGCGKSTLVRLLLGFEKPEMGSIFFDGQDLKTLDVGLLRNQFGVVLQNGKMMSGDIFTNIVGSSNLTLEDAWEAATMAGMDADIRSMPMGMHTVVSEGGSTLSGGQRQRLLIARAIARKPRIIFFDEATSALDNRTQAIVSESLEKLQATRIVIAHRLSTIRNADRIYVFDKGGIVQTGTYQELTQRDGLFADLSKRQLA</sequence>
<evidence type="ECO:0000256" key="4">
    <source>
        <dbReference type="ARBA" id="ARBA00022840"/>
    </source>
</evidence>
<dbReference type="InterPro" id="IPR011527">
    <property type="entry name" value="ABC1_TM_dom"/>
</dbReference>
<proteinExistence type="predicted"/>
<feature type="transmembrane region" description="Helical" evidence="8">
    <location>
        <begin position="589"/>
        <end position="610"/>
    </location>
</feature>
<evidence type="ECO:0000313" key="11">
    <source>
        <dbReference type="EMBL" id="MBP1989989.1"/>
    </source>
</evidence>
<accession>A0ABS4IQZ1</accession>
<dbReference type="Gene3D" id="1.20.1560.10">
    <property type="entry name" value="ABC transporter type 1, transmembrane domain"/>
    <property type="match status" value="1"/>
</dbReference>
<reference evidence="11 12" key="1">
    <citation type="submission" date="2021-03" db="EMBL/GenBank/DDBJ databases">
        <title>Genomic Encyclopedia of Type Strains, Phase IV (KMG-IV): sequencing the most valuable type-strain genomes for metagenomic binning, comparative biology and taxonomic classification.</title>
        <authorList>
            <person name="Goeker M."/>
        </authorList>
    </citation>
    <scope>NUCLEOTIDE SEQUENCE [LARGE SCALE GENOMIC DNA]</scope>
    <source>
        <strain evidence="11 12">DSM 26048</strain>
    </source>
</reference>
<dbReference type="NCBIfam" id="TIGR03797">
    <property type="entry name" value="NHLM_micro_ABC2"/>
    <property type="match status" value="1"/>
</dbReference>
<dbReference type="EMBL" id="JAGGLB010000003">
    <property type="protein sequence ID" value="MBP1989989.1"/>
    <property type="molecule type" value="Genomic_DNA"/>
</dbReference>
<dbReference type="InterPro" id="IPR039421">
    <property type="entry name" value="Type_1_exporter"/>
</dbReference>
<dbReference type="InterPro" id="IPR022515">
    <property type="entry name" value="NHPM_micro_ABC2"/>
</dbReference>
<comment type="caution">
    <text evidence="11">The sequence shown here is derived from an EMBL/GenBank/DDBJ whole genome shotgun (WGS) entry which is preliminary data.</text>
</comment>
<evidence type="ECO:0000259" key="9">
    <source>
        <dbReference type="PROSITE" id="PS50893"/>
    </source>
</evidence>
<dbReference type="GO" id="GO:0005524">
    <property type="term" value="F:ATP binding"/>
    <property type="evidence" value="ECO:0007669"/>
    <property type="project" value="UniProtKB-KW"/>
</dbReference>
<keyword evidence="6 8" id="KW-0472">Membrane</keyword>
<feature type="transmembrane region" description="Helical" evidence="8">
    <location>
        <begin position="669"/>
        <end position="692"/>
    </location>
</feature>
<dbReference type="SMART" id="SM00382">
    <property type="entry name" value="AAA"/>
    <property type="match status" value="1"/>
</dbReference>
<keyword evidence="12" id="KW-1185">Reference proteome</keyword>
<dbReference type="Pfam" id="PF00005">
    <property type="entry name" value="ABC_tran"/>
    <property type="match status" value="1"/>
</dbReference>
<keyword evidence="3" id="KW-0547">Nucleotide-binding</keyword>
<feature type="transmembrane region" description="Helical" evidence="8">
    <location>
        <begin position="450"/>
        <end position="475"/>
    </location>
</feature>
<dbReference type="SUPFAM" id="SSF90123">
    <property type="entry name" value="ABC transporter transmembrane region"/>
    <property type="match status" value="1"/>
</dbReference>
<dbReference type="PROSITE" id="PS50929">
    <property type="entry name" value="ABC_TM1F"/>
    <property type="match status" value="1"/>
</dbReference>
<evidence type="ECO:0000256" key="5">
    <source>
        <dbReference type="ARBA" id="ARBA00022989"/>
    </source>
</evidence>
<evidence type="ECO:0000256" key="6">
    <source>
        <dbReference type="ARBA" id="ARBA00023136"/>
    </source>
</evidence>
<feature type="transmembrane region" description="Helical" evidence="8">
    <location>
        <begin position="560"/>
        <end position="583"/>
    </location>
</feature>
<keyword evidence="4 11" id="KW-0067">ATP-binding</keyword>
<dbReference type="InterPro" id="IPR036640">
    <property type="entry name" value="ABC1_TM_sf"/>
</dbReference>
<dbReference type="InterPro" id="IPR017871">
    <property type="entry name" value="ABC_transporter-like_CS"/>
</dbReference>
<evidence type="ECO:0000256" key="2">
    <source>
        <dbReference type="ARBA" id="ARBA00022692"/>
    </source>
</evidence>
<dbReference type="SUPFAM" id="SSF52540">
    <property type="entry name" value="P-loop containing nucleoside triphosphate hydrolases"/>
    <property type="match status" value="1"/>
</dbReference>
<comment type="subcellular location">
    <subcellularLocation>
        <location evidence="1">Cell membrane</location>
        <topology evidence="1">Multi-pass membrane protein</topology>
    </subcellularLocation>
</comment>
<evidence type="ECO:0000256" key="3">
    <source>
        <dbReference type="ARBA" id="ARBA00022741"/>
    </source>
</evidence>
<feature type="domain" description="ABC transporter" evidence="9">
    <location>
        <begin position="762"/>
        <end position="994"/>
    </location>
</feature>
<evidence type="ECO:0000313" key="12">
    <source>
        <dbReference type="Proteomes" id="UP001519287"/>
    </source>
</evidence>
<dbReference type="PROSITE" id="PS00211">
    <property type="entry name" value="ABC_TRANSPORTER_1"/>
    <property type="match status" value="1"/>
</dbReference>
<name>A0ABS4IQZ1_9BACL</name>
<feature type="transmembrane region" description="Helical" evidence="8">
    <location>
        <begin position="487"/>
        <end position="506"/>
    </location>
</feature>
<dbReference type="Proteomes" id="UP001519287">
    <property type="component" value="Unassembled WGS sequence"/>
</dbReference>